<sequence>MIAALNNQWHIVAAIDPSNMDKGIVLSCTSKKPTFITEDTIRWEKDILTIKQLLFSDHRSSFYGVMFDTATIEIQSNNNVTRVEGIIVPLTSLHLLKDLSESSLFLFDESFHFLLNETNQLLNQVDKRQLYPSIYGQWETPNYIESNVVTTPKISVNSIAEKSTYSILEPKLIDSFLFLYLQHYVFISETYQTEIKPYFSILAAKTSESQVKEWVNALENPWKTLKLSRHLYPLCINHWQGENPIDFQLQIVMYEPESLLTDWEFEWFMKEWTTGKTISVTNVMRGQHPFRKNPLAWLEEEISHFKTCEWLLPKQGATSFFLSNETISSFLLNDVKELESLGVAMLVPEKFRQKITPNLTATVSLPHMEEENFSTTPWIRTTVNWQMQLNGDIMNQQTFIDLVEQKQQMIRLHDEWVMWDLETANELLHQMMDTSNNKHIPIFEALKNHAQSFSIPDHSNSKDEQIRSSKDSIEWSFDKKTADMLLNKNDIPYPLRHKWEPILKSYQKKGVQWLLHMRKLQLGCCLADDMGLGKTVQTITYIDEVLRNEKSETPFLILCPSSLVHNWKHELCRFAPQLKVYHHEGSPSSRKESFLQNVKTTQVIICSYPIAKQDHLYLRDLRWTGCIFDEAQMLKNSRTKLRQAIKEFDALHSIALTGTPVENHPLEVWSLMDLLIPGLLRDEAWFFETFLQEKNEQKRAENITKLRDVIQPFLLRRSKESQFHELAIPEKTMIDHSVSLTDEQVILYEATVEELMTAYDNQSIQVQRALLFKTMTKLKQICNHPDQLFQEENHFLFEEGRSEKWDLASEMVDRWIHEKKRGLIFTQYRFVGKMFQRLGKFQHQMEIPFFHGGLSSKARQKMIAQFQTDSTIPFMVISLRAGGFGMNLTEATEVLHYDRWWNPAVEAQATDRVHRIGQSKPVTVHTITNQGTIEERIGQLIKEKEKLQKALVHGKSFPLWELSREELRTLFSL</sequence>
<evidence type="ECO:0000259" key="2">
    <source>
        <dbReference type="PROSITE" id="PS51192"/>
    </source>
</evidence>
<dbReference type="Pfam" id="PF00176">
    <property type="entry name" value="SNF2-rel_dom"/>
    <property type="match status" value="1"/>
</dbReference>
<comment type="caution">
    <text evidence="4">The sequence shown here is derived from an EMBL/GenBank/DDBJ whole genome shotgun (WGS) entry which is preliminary data.</text>
</comment>
<dbReference type="RefSeq" id="WP_110935078.1">
    <property type="nucleotide sequence ID" value="NZ_KZ614146.1"/>
</dbReference>
<dbReference type="Gene3D" id="3.40.50.300">
    <property type="entry name" value="P-loop containing nucleotide triphosphate hydrolases"/>
    <property type="match status" value="1"/>
</dbReference>
<dbReference type="InterPro" id="IPR038718">
    <property type="entry name" value="SNF2-like_sf"/>
</dbReference>
<dbReference type="InterPro" id="IPR022138">
    <property type="entry name" value="DUF3670"/>
</dbReference>
<evidence type="ECO:0000259" key="3">
    <source>
        <dbReference type="PROSITE" id="PS51194"/>
    </source>
</evidence>
<dbReference type="EMBL" id="PDOE01000003">
    <property type="protein sequence ID" value="RKL67760.1"/>
    <property type="molecule type" value="Genomic_DNA"/>
</dbReference>
<dbReference type="InterPro" id="IPR027417">
    <property type="entry name" value="P-loop_NTPase"/>
</dbReference>
<protein>
    <recommendedName>
        <fullName evidence="6">ATP-dependent helicase</fullName>
    </recommendedName>
</protein>
<keyword evidence="1" id="KW-0378">Hydrolase</keyword>
<gene>
    <name evidence="4" type="ORF">CR203_10470</name>
</gene>
<name>A0A3A9KAI5_9BACI</name>
<dbReference type="Proteomes" id="UP000281498">
    <property type="component" value="Unassembled WGS sequence"/>
</dbReference>
<dbReference type="InterPro" id="IPR000330">
    <property type="entry name" value="SNF2_N"/>
</dbReference>
<dbReference type="Pfam" id="PF00271">
    <property type="entry name" value="Helicase_C"/>
    <property type="match status" value="1"/>
</dbReference>
<dbReference type="SMART" id="SM00490">
    <property type="entry name" value="HELICc"/>
    <property type="match status" value="1"/>
</dbReference>
<keyword evidence="5" id="KW-1185">Reference proteome</keyword>
<dbReference type="Gene3D" id="3.40.50.10810">
    <property type="entry name" value="Tandem AAA-ATPase domain"/>
    <property type="match status" value="1"/>
</dbReference>
<dbReference type="OrthoDB" id="9760715at2"/>
<dbReference type="AlphaFoldDB" id="A0A3A9KAI5"/>
<accession>A0A3A9KAI5</accession>
<evidence type="ECO:0000256" key="1">
    <source>
        <dbReference type="ARBA" id="ARBA00022801"/>
    </source>
</evidence>
<evidence type="ECO:0000313" key="5">
    <source>
        <dbReference type="Proteomes" id="UP000281498"/>
    </source>
</evidence>
<dbReference type="InterPro" id="IPR014001">
    <property type="entry name" value="Helicase_ATP-bd"/>
</dbReference>
<dbReference type="PROSITE" id="PS51192">
    <property type="entry name" value="HELICASE_ATP_BIND_1"/>
    <property type="match status" value="1"/>
</dbReference>
<dbReference type="SMART" id="SM00487">
    <property type="entry name" value="DEXDc"/>
    <property type="match status" value="1"/>
</dbReference>
<evidence type="ECO:0008006" key="6">
    <source>
        <dbReference type="Google" id="ProtNLM"/>
    </source>
</evidence>
<dbReference type="InterPro" id="IPR049730">
    <property type="entry name" value="SNF2/RAD54-like_C"/>
</dbReference>
<feature type="domain" description="Helicase ATP-binding" evidence="2">
    <location>
        <begin position="515"/>
        <end position="678"/>
    </location>
</feature>
<dbReference type="GO" id="GO:0005524">
    <property type="term" value="F:ATP binding"/>
    <property type="evidence" value="ECO:0007669"/>
    <property type="project" value="InterPro"/>
</dbReference>
<proteinExistence type="predicted"/>
<dbReference type="SUPFAM" id="SSF52540">
    <property type="entry name" value="P-loop containing nucleoside triphosphate hydrolases"/>
    <property type="match status" value="2"/>
</dbReference>
<dbReference type="GO" id="GO:0016787">
    <property type="term" value="F:hydrolase activity"/>
    <property type="evidence" value="ECO:0007669"/>
    <property type="project" value="UniProtKB-KW"/>
</dbReference>
<dbReference type="InterPro" id="IPR001650">
    <property type="entry name" value="Helicase_C-like"/>
</dbReference>
<evidence type="ECO:0000313" key="4">
    <source>
        <dbReference type="EMBL" id="RKL67760.1"/>
    </source>
</evidence>
<dbReference type="PANTHER" id="PTHR10799">
    <property type="entry name" value="SNF2/RAD54 HELICASE FAMILY"/>
    <property type="match status" value="1"/>
</dbReference>
<dbReference type="PROSITE" id="PS51194">
    <property type="entry name" value="HELICASE_CTER"/>
    <property type="match status" value="1"/>
</dbReference>
<feature type="domain" description="Helicase C-terminal" evidence="3">
    <location>
        <begin position="811"/>
        <end position="965"/>
    </location>
</feature>
<dbReference type="Pfam" id="PF12419">
    <property type="entry name" value="DUF3670"/>
    <property type="match status" value="1"/>
</dbReference>
<reference evidence="4 5" key="1">
    <citation type="submission" date="2017-10" db="EMBL/GenBank/DDBJ databases">
        <title>Bacillus sp. nov., a halophilic bacterium isolated from a Keqin Lake.</title>
        <authorList>
            <person name="Wang H."/>
        </authorList>
    </citation>
    <scope>NUCLEOTIDE SEQUENCE [LARGE SCALE GENOMIC DNA]</scope>
    <source>
        <strain evidence="4 5">KCTC 13187</strain>
    </source>
</reference>
<dbReference type="CDD" id="cd18793">
    <property type="entry name" value="SF2_C_SNF"/>
    <property type="match status" value="1"/>
</dbReference>
<organism evidence="4 5">
    <name type="scientific">Salipaludibacillus neizhouensis</name>
    <dbReference type="NCBI Taxonomy" id="885475"/>
    <lineage>
        <taxon>Bacteria</taxon>
        <taxon>Bacillati</taxon>
        <taxon>Bacillota</taxon>
        <taxon>Bacilli</taxon>
        <taxon>Bacillales</taxon>
        <taxon>Bacillaceae</taxon>
    </lineage>
</organism>